<sequence>MTTRNDLPSDLAALVQRPPIYRLLGVGEKVYGDHLNHVWKGLAGVPGLDEPGIPVFAKYLPRQSQIDIELACGLASQVLQLPVPNPALVIADVDELPNHPNGLKSGPVLLFGSLFQPPDPFTVQRTKEGELGTEYIWQKVCEDEVAPQGAAWDELVANPDRHAQNLLFDGVKWWLFDHNLALQPLSDLYTSIGEASAQRKVVDHIARVNQILSQLKIRHSGNEDILKEADRLAKQAKKLTLLAIEMRKWKLDARIAPIMMIAATIVDLIALRLKPLGMYLEQRLETPTANNLWSSSS</sequence>
<dbReference type="STRING" id="640512.BC1003_6086"/>
<reference evidence="1" key="1">
    <citation type="submission" date="2010-09" db="EMBL/GenBank/DDBJ databases">
        <title>Complete sequence of chromosome2 of Burkholderia sp. CCGE1003.</title>
        <authorList>
            <consortium name="US DOE Joint Genome Institute"/>
            <person name="Lucas S."/>
            <person name="Copeland A."/>
            <person name="Lapidus A."/>
            <person name="Cheng J.-F."/>
            <person name="Bruce D."/>
            <person name="Goodwin L."/>
            <person name="Pitluck S."/>
            <person name="Daligault H."/>
            <person name="Davenport K."/>
            <person name="Detter J.C."/>
            <person name="Han C."/>
            <person name="Tapia R."/>
            <person name="Land M."/>
            <person name="Hauser L."/>
            <person name="Jeffries C."/>
            <person name="Kyrpides N."/>
            <person name="Ivanova N."/>
            <person name="Ovchinnikova G."/>
            <person name="Martinez-Romero E."/>
            <person name="Rogel M.A."/>
            <person name="Auchtung J."/>
            <person name="Tiedje J.M."/>
            <person name="Woyke T."/>
        </authorList>
    </citation>
    <scope>NUCLEOTIDE SEQUENCE</scope>
    <source>
        <strain evidence="1">CCGE1003</strain>
    </source>
</reference>
<proteinExistence type="predicted"/>
<organism evidence="1">
    <name type="scientific">Burkholderia sp. (strain CCGE1003)</name>
    <dbReference type="NCBI Taxonomy" id="640512"/>
    <lineage>
        <taxon>Bacteria</taxon>
        <taxon>Pseudomonadati</taxon>
        <taxon>Pseudomonadota</taxon>
        <taxon>Betaproteobacteria</taxon>
        <taxon>Burkholderiales</taxon>
        <taxon>Burkholderiaceae</taxon>
        <taxon>Burkholderia</taxon>
    </lineage>
</organism>
<accession>E1TIR9</accession>
<evidence type="ECO:0000313" key="1">
    <source>
        <dbReference type="EMBL" id="ADN61978.1"/>
    </source>
</evidence>
<dbReference type="eggNOG" id="ENOG5031YZ0">
    <property type="taxonomic scope" value="Bacteria"/>
</dbReference>
<dbReference type="HOGENOM" id="CLU_942243_0_0_4"/>
<gene>
    <name evidence="1" type="ordered locus">BC1003_6086</name>
</gene>
<dbReference type="KEGG" id="bgf:BC1003_6086"/>
<name>E1TIR9_BURSG</name>
<protein>
    <submittedName>
        <fullName evidence="1">Uncharacterized protein</fullName>
    </submittedName>
</protein>
<dbReference type="AlphaFoldDB" id="E1TIR9"/>
<dbReference type="EMBL" id="CP002218">
    <property type="protein sequence ID" value="ADN61978.1"/>
    <property type="molecule type" value="Genomic_DNA"/>
</dbReference>